<organism evidence="2 3">
    <name type="scientific">Peptoniphilus lacrimalis</name>
    <dbReference type="NCBI Taxonomy" id="33031"/>
    <lineage>
        <taxon>Bacteria</taxon>
        <taxon>Bacillati</taxon>
        <taxon>Bacillota</taxon>
        <taxon>Tissierellia</taxon>
        <taxon>Tissierellales</taxon>
        <taxon>Peptoniphilaceae</taxon>
        <taxon>Peptoniphilus</taxon>
    </lineage>
</organism>
<reference evidence="2 3" key="1">
    <citation type="submission" date="2018-06" db="EMBL/GenBank/DDBJ databases">
        <authorList>
            <consortium name="Pathogen Informatics"/>
            <person name="Doyle S."/>
        </authorList>
    </citation>
    <scope>NUCLEOTIDE SEQUENCE [LARGE SCALE GENOMIC DNA]</scope>
    <source>
        <strain evidence="2 3">NCTC13149</strain>
    </source>
</reference>
<protein>
    <submittedName>
        <fullName evidence="2">Uncharacterized protein</fullName>
    </submittedName>
</protein>
<proteinExistence type="predicted"/>
<keyword evidence="1" id="KW-0812">Transmembrane</keyword>
<gene>
    <name evidence="2" type="ORF">NCTC13149_01544</name>
</gene>
<dbReference type="RefSeq" id="WP_019035088.1">
    <property type="nucleotide sequence ID" value="NZ_UGSZ01000001.1"/>
</dbReference>
<evidence type="ECO:0000313" key="3">
    <source>
        <dbReference type="Proteomes" id="UP000255517"/>
    </source>
</evidence>
<evidence type="ECO:0000256" key="1">
    <source>
        <dbReference type="SAM" id="Phobius"/>
    </source>
</evidence>
<dbReference type="OrthoDB" id="1698365at2"/>
<evidence type="ECO:0000313" key="2">
    <source>
        <dbReference type="EMBL" id="SUB57687.1"/>
    </source>
</evidence>
<dbReference type="STRING" id="1122949.GCA_000378725_01441"/>
<dbReference type="EMBL" id="UGSZ01000001">
    <property type="protein sequence ID" value="SUB57687.1"/>
    <property type="molecule type" value="Genomic_DNA"/>
</dbReference>
<dbReference type="AlphaFoldDB" id="A0A379C7W3"/>
<dbReference type="Proteomes" id="UP000255517">
    <property type="component" value="Unassembled WGS sequence"/>
</dbReference>
<keyword evidence="1" id="KW-0472">Membrane</keyword>
<sequence>MEYKTIEELYLAVGVAGSIIVVFLGLFTYLVISNDRKRTKQIDDLIKSIGTLQMNDTDFKALVESLIESVKELSITNKIVADTVSRLDYYNKDLHRKLEKHDEKSDKILDAIRK</sequence>
<feature type="transmembrane region" description="Helical" evidence="1">
    <location>
        <begin position="12"/>
        <end position="32"/>
    </location>
</feature>
<keyword evidence="1" id="KW-1133">Transmembrane helix</keyword>
<name>A0A379C7W3_9FIRM</name>
<accession>A0A379C7W3</accession>